<accession>A0ABW9UNM4</accession>
<dbReference type="PANTHER" id="PTHR33221">
    <property type="entry name" value="WINGED HELIX-TURN-HELIX TRANSCRIPTIONAL REGULATOR, RRF2 FAMILY"/>
    <property type="match status" value="1"/>
</dbReference>
<name>A0ABW9UNM4_9BACL</name>
<proteinExistence type="predicted"/>
<dbReference type="InterPro" id="IPR000944">
    <property type="entry name" value="Tscrpt_reg_Rrf2"/>
</dbReference>
<organism evidence="1 2">
    <name type="scientific">Paenibacillus anseongense</name>
    <dbReference type="NCBI Taxonomy" id="2682845"/>
    <lineage>
        <taxon>Bacteria</taxon>
        <taxon>Bacillati</taxon>
        <taxon>Bacillota</taxon>
        <taxon>Bacilli</taxon>
        <taxon>Bacillales</taxon>
        <taxon>Paenibacillaceae</taxon>
        <taxon>Paenibacillus</taxon>
    </lineage>
</organism>
<dbReference type="Proteomes" id="UP000467637">
    <property type="component" value="Unassembled WGS sequence"/>
</dbReference>
<sequence length="174" mass="19371">MQYSIGVEYGLHCLVYLIDIPPNSSIGIKDLATFQGISESYLSKIFSKLAKSGIVSSVSGVKGGYRLAKLPEDISFWDVVEAVEGATPIFQCKNIKDNSFLCLDEDVAACTRATPCVINQAMLEAEVSMRNSLRSKTLSWLNEELKRVLTPQSRKKTHEYFANVNQIPDEKFIV</sequence>
<gene>
    <name evidence="1" type="ORF">GON05_33465</name>
</gene>
<dbReference type="InterPro" id="IPR030489">
    <property type="entry name" value="TR_Rrf2-type_CS"/>
</dbReference>
<keyword evidence="2" id="KW-1185">Reference proteome</keyword>
<dbReference type="PROSITE" id="PS51197">
    <property type="entry name" value="HTH_RRF2_2"/>
    <property type="match status" value="1"/>
</dbReference>
<comment type="caution">
    <text evidence="1">The sequence shown here is derived from an EMBL/GenBank/DDBJ whole genome shotgun (WGS) entry which is preliminary data.</text>
</comment>
<dbReference type="InterPro" id="IPR036388">
    <property type="entry name" value="WH-like_DNA-bd_sf"/>
</dbReference>
<dbReference type="Gene3D" id="1.10.10.10">
    <property type="entry name" value="Winged helix-like DNA-binding domain superfamily/Winged helix DNA-binding domain"/>
    <property type="match status" value="1"/>
</dbReference>
<dbReference type="InterPro" id="IPR036390">
    <property type="entry name" value="WH_DNA-bd_sf"/>
</dbReference>
<dbReference type="Pfam" id="PF02082">
    <property type="entry name" value="Rrf2"/>
    <property type="match status" value="1"/>
</dbReference>
<dbReference type="PROSITE" id="PS01332">
    <property type="entry name" value="HTH_RRF2_1"/>
    <property type="match status" value="1"/>
</dbReference>
<dbReference type="PANTHER" id="PTHR33221:SF9">
    <property type="entry name" value="RRF2 FAMILY PROTEIN"/>
    <property type="match status" value="1"/>
</dbReference>
<evidence type="ECO:0000313" key="2">
    <source>
        <dbReference type="Proteomes" id="UP000467637"/>
    </source>
</evidence>
<dbReference type="RefSeq" id="WP_157325660.1">
    <property type="nucleotide sequence ID" value="NZ_WSEM01000034.1"/>
</dbReference>
<reference evidence="1 2" key="1">
    <citation type="submission" date="2019-12" db="EMBL/GenBank/DDBJ databases">
        <authorList>
            <person name="Huq M.A."/>
        </authorList>
    </citation>
    <scope>NUCLEOTIDE SEQUENCE [LARGE SCALE GENOMIC DNA]</scope>
    <source>
        <strain evidence="1 2">MAH-34</strain>
    </source>
</reference>
<protein>
    <submittedName>
        <fullName evidence="1">Rrf2 family transcriptional regulator</fullName>
    </submittedName>
</protein>
<dbReference type="EMBL" id="WSEM01000034">
    <property type="protein sequence ID" value="MVQ39510.1"/>
    <property type="molecule type" value="Genomic_DNA"/>
</dbReference>
<dbReference type="SUPFAM" id="SSF46785">
    <property type="entry name" value="Winged helix' DNA-binding domain"/>
    <property type="match status" value="1"/>
</dbReference>
<evidence type="ECO:0000313" key="1">
    <source>
        <dbReference type="EMBL" id="MVQ39510.1"/>
    </source>
</evidence>
<dbReference type="NCBIfam" id="TIGR00738">
    <property type="entry name" value="rrf2_super"/>
    <property type="match status" value="1"/>
</dbReference>